<dbReference type="KEGG" id="manq:L1994_08130"/>
<proteinExistence type="inferred from homology"/>
<dbReference type="GO" id="GO:0008939">
    <property type="term" value="F:nicotinate-nucleotide-dimethylbenzimidazole phosphoribosyltransferase activity"/>
    <property type="evidence" value="ECO:0007669"/>
    <property type="project" value="InterPro"/>
</dbReference>
<dbReference type="AlphaFoldDB" id="A0AAF0FQR8"/>
<evidence type="ECO:0000256" key="1">
    <source>
        <dbReference type="HAMAP-Rule" id="MF_01086"/>
    </source>
</evidence>
<dbReference type="HAMAP" id="MF_01086">
    <property type="entry name" value="UPF0284"/>
    <property type="match status" value="1"/>
</dbReference>
<dbReference type="Proteomes" id="UP001218895">
    <property type="component" value="Chromosome"/>
</dbReference>
<dbReference type="NCBIfam" id="NF003372">
    <property type="entry name" value="PRK04447.1-5"/>
    <property type="match status" value="1"/>
</dbReference>
<protein>
    <recommendedName>
        <fullName evidence="1">UPF0284 protein L1994_08130</fullName>
    </recommendedName>
</protein>
<dbReference type="EMBL" id="CP091092">
    <property type="protein sequence ID" value="WFN36111.1"/>
    <property type="molecule type" value="Genomic_DNA"/>
</dbReference>
<comment type="similarity">
    <text evidence="1">Belongs to the UPF0284 family.</text>
</comment>
<reference evidence="2" key="1">
    <citation type="submission" date="2022-01" db="EMBL/GenBank/DDBJ databases">
        <title>Complete genome of Methanomicrobium antiquum DSM 21220.</title>
        <authorList>
            <person name="Chen S.-C."/>
            <person name="You Y.-T."/>
            <person name="Zhou Y.-Z."/>
            <person name="Lai M.-C."/>
        </authorList>
    </citation>
    <scope>NUCLEOTIDE SEQUENCE</scope>
    <source>
        <strain evidence="2">DSM 21220</strain>
    </source>
</reference>
<dbReference type="PANTHER" id="PTHR38811:SF1">
    <property type="entry name" value="UPF0284 PROTEIN SLL1500"/>
    <property type="match status" value="1"/>
</dbReference>
<dbReference type="InterPro" id="IPR036087">
    <property type="entry name" value="Nict_dMeBzImd_PRibTrfase_sf"/>
</dbReference>
<accession>A0AAF0FQR8</accession>
<dbReference type="CDD" id="cd02439">
    <property type="entry name" value="DMB-PRT_CobT"/>
    <property type="match status" value="1"/>
</dbReference>
<organism evidence="2 3">
    <name type="scientific">Methanomicrobium antiquum</name>
    <dbReference type="NCBI Taxonomy" id="487686"/>
    <lineage>
        <taxon>Archaea</taxon>
        <taxon>Methanobacteriati</taxon>
        <taxon>Methanobacteriota</taxon>
        <taxon>Stenosarchaea group</taxon>
        <taxon>Methanomicrobia</taxon>
        <taxon>Methanomicrobiales</taxon>
        <taxon>Methanomicrobiaceae</taxon>
        <taxon>Methanomicrobium</taxon>
    </lineage>
</organism>
<name>A0AAF0FQR8_9EURY</name>
<dbReference type="RefSeq" id="WP_278098950.1">
    <property type="nucleotide sequence ID" value="NZ_CP091092.1"/>
</dbReference>
<evidence type="ECO:0000313" key="3">
    <source>
        <dbReference type="Proteomes" id="UP001218895"/>
    </source>
</evidence>
<dbReference type="InterPro" id="IPR002805">
    <property type="entry name" value="Nict_dMeBzImd_PRibTrfase_arc"/>
</dbReference>
<evidence type="ECO:0000313" key="2">
    <source>
        <dbReference type="EMBL" id="WFN36111.1"/>
    </source>
</evidence>
<gene>
    <name evidence="2" type="ORF">L1994_08130</name>
</gene>
<keyword evidence="3" id="KW-1185">Reference proteome</keyword>
<dbReference type="SUPFAM" id="SSF52733">
    <property type="entry name" value="Nicotinate mononucleotide:5,6-dimethylbenzimidazole phosphoribosyltransferase (CobT)"/>
    <property type="match status" value="1"/>
</dbReference>
<dbReference type="PANTHER" id="PTHR38811">
    <property type="match status" value="1"/>
</dbReference>
<dbReference type="InterPro" id="IPR003200">
    <property type="entry name" value="Nict_dMeBzImd_PRibTrfase"/>
</dbReference>
<sequence>MPFLSEIPDFTFKKPMAAMVIANSMLSAVPGVSAAGKNPKATLMTPNLDGNLILNGPDYNSEIPLSPRGCATPATITRAMFEMCSIDPVIVNAGLVNTPDFPCIDVYGKAGQDPRYNNAVENPEELYKRGITIGKHFGKYSDLLVLGESVPGGTTTALCVLRALGYSAGVSSSFIENPTNLKSEICRQTIERIKKDKVTSPFDIIKYAGDPMMPVVAGIVKGYNGQVVLSGGTQMLSVCAHIKSLGEKMPPFVTTIYVKNDKSAAIEKSALEVGATGWYVDPDFKNIGIDSLARYENGEVKEGAVLSGALWLAYMSGFSKEEIFTQIKDYMKIFRCKNSENMS</sequence>
<dbReference type="Gene3D" id="3.40.50.10210">
    <property type="match status" value="1"/>
</dbReference>
<dbReference type="GeneID" id="79950358"/>